<dbReference type="PROSITE" id="PS50262">
    <property type="entry name" value="G_PROTEIN_RECEP_F1_2"/>
    <property type="match status" value="1"/>
</dbReference>
<feature type="transmembrane region" description="Helical" evidence="9">
    <location>
        <begin position="176"/>
        <end position="196"/>
    </location>
</feature>
<evidence type="ECO:0000256" key="5">
    <source>
        <dbReference type="ARBA" id="ARBA00023136"/>
    </source>
</evidence>
<comment type="similarity">
    <text evidence="8">Belongs to the G-protein coupled receptor 1 family.</text>
</comment>
<dbReference type="AlphaFoldDB" id="A0AAV2IEC3"/>
<accession>A0AAV2IEC3</accession>
<dbReference type="InterPro" id="IPR000276">
    <property type="entry name" value="GPCR_Rhodpsn"/>
</dbReference>
<dbReference type="Gene3D" id="1.20.1070.10">
    <property type="entry name" value="Rhodopsin 7-helix transmembrane proteins"/>
    <property type="match status" value="1"/>
</dbReference>
<evidence type="ECO:0000313" key="11">
    <source>
        <dbReference type="EMBL" id="CAL1544445.1"/>
    </source>
</evidence>
<keyword evidence="5 9" id="KW-0472">Membrane</keyword>
<dbReference type="PROSITE" id="PS00237">
    <property type="entry name" value="G_PROTEIN_RECEP_F1_1"/>
    <property type="match status" value="1"/>
</dbReference>
<evidence type="ECO:0000259" key="10">
    <source>
        <dbReference type="PROSITE" id="PS50262"/>
    </source>
</evidence>
<evidence type="ECO:0000256" key="1">
    <source>
        <dbReference type="ARBA" id="ARBA00004141"/>
    </source>
</evidence>
<feature type="transmembrane region" description="Helical" evidence="9">
    <location>
        <begin position="50"/>
        <end position="74"/>
    </location>
</feature>
<evidence type="ECO:0000256" key="2">
    <source>
        <dbReference type="ARBA" id="ARBA00022692"/>
    </source>
</evidence>
<evidence type="ECO:0000313" key="12">
    <source>
        <dbReference type="Proteomes" id="UP001497497"/>
    </source>
</evidence>
<evidence type="ECO:0000256" key="9">
    <source>
        <dbReference type="SAM" id="Phobius"/>
    </source>
</evidence>
<feature type="transmembrane region" description="Helical" evidence="9">
    <location>
        <begin position="138"/>
        <end position="156"/>
    </location>
</feature>
<dbReference type="Pfam" id="PF00001">
    <property type="entry name" value="7tm_1"/>
    <property type="match status" value="1"/>
</dbReference>
<dbReference type="PANTHER" id="PTHR24240">
    <property type="entry name" value="OPSIN"/>
    <property type="match status" value="1"/>
</dbReference>
<keyword evidence="7 8" id="KW-0807">Transducer</keyword>
<evidence type="ECO:0000256" key="8">
    <source>
        <dbReference type="RuleBase" id="RU000688"/>
    </source>
</evidence>
<evidence type="ECO:0000256" key="3">
    <source>
        <dbReference type="ARBA" id="ARBA00022989"/>
    </source>
</evidence>
<comment type="subcellular location">
    <subcellularLocation>
        <location evidence="1">Membrane</location>
        <topology evidence="1">Multi-pass membrane protein</topology>
    </subcellularLocation>
</comment>
<feature type="transmembrane region" description="Helical" evidence="9">
    <location>
        <begin position="94"/>
        <end position="117"/>
    </location>
</feature>
<gene>
    <name evidence="11" type="ORF">GSLYS_00017958001</name>
</gene>
<dbReference type="InterPro" id="IPR050125">
    <property type="entry name" value="GPCR_opsins"/>
</dbReference>
<keyword evidence="12" id="KW-1185">Reference proteome</keyword>
<feature type="domain" description="G-protein coupled receptors family 1 profile" evidence="10">
    <location>
        <begin position="1"/>
        <end position="193"/>
    </location>
</feature>
<dbReference type="GO" id="GO:0004930">
    <property type="term" value="F:G protein-coupled receptor activity"/>
    <property type="evidence" value="ECO:0007669"/>
    <property type="project" value="UniProtKB-KW"/>
</dbReference>
<evidence type="ECO:0000256" key="6">
    <source>
        <dbReference type="ARBA" id="ARBA00023170"/>
    </source>
</evidence>
<dbReference type="CDD" id="cd00637">
    <property type="entry name" value="7tm_classA_rhodopsin-like"/>
    <property type="match status" value="1"/>
</dbReference>
<dbReference type="InterPro" id="IPR017452">
    <property type="entry name" value="GPCR_Rhodpsn_7TM"/>
</dbReference>
<dbReference type="PRINTS" id="PR00237">
    <property type="entry name" value="GPCRRHODOPSN"/>
</dbReference>
<evidence type="ECO:0000256" key="7">
    <source>
        <dbReference type="ARBA" id="ARBA00023224"/>
    </source>
</evidence>
<feature type="non-terminal residue" evidence="11">
    <location>
        <position position="208"/>
    </location>
</feature>
<dbReference type="Proteomes" id="UP001497497">
    <property type="component" value="Unassembled WGS sequence"/>
</dbReference>
<reference evidence="11 12" key="1">
    <citation type="submission" date="2024-04" db="EMBL/GenBank/DDBJ databases">
        <authorList>
            <consortium name="Genoscope - CEA"/>
            <person name="William W."/>
        </authorList>
    </citation>
    <scope>NUCLEOTIDE SEQUENCE [LARGE SCALE GENOMIC DNA]</scope>
</reference>
<keyword evidence="4 8" id="KW-0297">G-protein coupled receptor</keyword>
<organism evidence="11 12">
    <name type="scientific">Lymnaea stagnalis</name>
    <name type="common">Great pond snail</name>
    <name type="synonym">Helix stagnalis</name>
    <dbReference type="NCBI Taxonomy" id="6523"/>
    <lineage>
        <taxon>Eukaryota</taxon>
        <taxon>Metazoa</taxon>
        <taxon>Spiralia</taxon>
        <taxon>Lophotrochozoa</taxon>
        <taxon>Mollusca</taxon>
        <taxon>Gastropoda</taxon>
        <taxon>Heterobranchia</taxon>
        <taxon>Euthyneura</taxon>
        <taxon>Panpulmonata</taxon>
        <taxon>Hygrophila</taxon>
        <taxon>Lymnaeoidea</taxon>
        <taxon>Lymnaeidae</taxon>
        <taxon>Lymnaea</taxon>
    </lineage>
</organism>
<keyword evidence="6 8" id="KW-0675">Receptor</keyword>
<protein>
    <recommendedName>
        <fullName evidence="10">G-protein coupled receptors family 1 profile domain-containing protein</fullName>
    </recommendedName>
</protein>
<proteinExistence type="inferred from homology"/>
<dbReference type="EMBL" id="CAXITT010000622">
    <property type="protein sequence ID" value="CAL1544445.1"/>
    <property type="molecule type" value="Genomic_DNA"/>
</dbReference>
<keyword evidence="3 9" id="KW-1133">Transmembrane helix</keyword>
<keyword evidence="2 8" id="KW-0812">Transmembrane</keyword>
<comment type="caution">
    <text evidence="11">The sequence shown here is derived from an EMBL/GenBank/DDBJ whole genome shotgun (WGS) entry which is preliminary data.</text>
</comment>
<evidence type="ECO:0000256" key="4">
    <source>
        <dbReference type="ARBA" id="ARBA00023040"/>
    </source>
</evidence>
<sequence>MPRETCVAIGYINMLTFTASVQSLAVISVNRYVKICRPSWFVDIYTFRNVFFMCMGVWIFSGLLSVPPLMGWAAYSYLPTASVCFCDWSVSFSYALFMIFICFCVPCLVMCLCNVGILRAYFQSRKALLAFGDKQFQLSASLLVVIVIFVISWFPYCVSMFVSVFSPELSSRRLDVTSLFLGYSNSCVNPIVYGVMNKKFRSAYRGIF</sequence>
<name>A0AAV2IEC3_LYMST</name>
<feature type="transmembrane region" description="Helical" evidence="9">
    <location>
        <begin position="6"/>
        <end position="29"/>
    </location>
</feature>
<dbReference type="GO" id="GO:0016020">
    <property type="term" value="C:membrane"/>
    <property type="evidence" value="ECO:0007669"/>
    <property type="project" value="UniProtKB-SubCell"/>
</dbReference>
<dbReference type="SUPFAM" id="SSF81321">
    <property type="entry name" value="Family A G protein-coupled receptor-like"/>
    <property type="match status" value="1"/>
</dbReference>